<dbReference type="InterPro" id="IPR016163">
    <property type="entry name" value="Ald_DH_C"/>
</dbReference>
<proteinExistence type="inferred from homology"/>
<dbReference type="AlphaFoldDB" id="A0A7W6C0T6"/>
<dbReference type="EMBL" id="JACIDY010000008">
    <property type="protein sequence ID" value="MBB3941389.1"/>
    <property type="molecule type" value="Genomic_DNA"/>
</dbReference>
<dbReference type="RefSeq" id="WP_183618166.1">
    <property type="nucleotide sequence ID" value="NZ_JACIDY010000008.1"/>
</dbReference>
<sequence length="483" mass="51088">MAGVAAYGAFLNNKVVASPDAYLVDVVNPATGEVFARLAESAAEQVDEAVRSARHALEEGAWGRMAAYERGRLLARFGTLILDNADELAAIEARDTGKPNGQAMADIRATARYFEFYAGAADKLHGETIPYHEGFFVATEREPHGVVAHIIPWNYPAQMFGRNVAPSLAVGNAAVVKPAEDGCLSVLRMAELAVEAGFPEGALSVLPGRGSVTGQLLSNHSDIDYIAFTGSPGVGEQIQIAAARRAIGCTLELGGKSPHLLFGDADLSVAVPAIVNGIVQNAGQTCSAGSRVLVEHAHFERLVGALADAFAKLQAGTPEMNLDTGPVINARQRDRVEAFCAQADSDNLTLIAEGSIAEDAPKDGFFVRPRLYGPVDPNNIIAREEVFGPVLVVIPFEDEADALRLANDSEFGLLAGVWTKDGGRSMRLARKIKAGQVYINGFAAGGGIELPFGGVKRSGHGREKGFAAMHELSTSKTIIHRHG</sequence>
<dbReference type="Pfam" id="PF00171">
    <property type="entry name" value="Aldedh"/>
    <property type="match status" value="1"/>
</dbReference>
<dbReference type="GO" id="GO:0004029">
    <property type="term" value="F:aldehyde dehydrogenase (NAD+) activity"/>
    <property type="evidence" value="ECO:0007669"/>
    <property type="project" value="UniProtKB-EC"/>
</dbReference>
<dbReference type="PANTHER" id="PTHR11699">
    <property type="entry name" value="ALDEHYDE DEHYDROGENASE-RELATED"/>
    <property type="match status" value="1"/>
</dbReference>
<evidence type="ECO:0000256" key="1">
    <source>
        <dbReference type="ARBA" id="ARBA00009986"/>
    </source>
</evidence>
<evidence type="ECO:0000256" key="2">
    <source>
        <dbReference type="ARBA" id="ARBA00023002"/>
    </source>
</evidence>
<name>A0A7W6C0T6_9SPHN</name>
<dbReference type="SUPFAM" id="SSF53720">
    <property type="entry name" value="ALDH-like"/>
    <property type="match status" value="1"/>
</dbReference>
<dbReference type="CDD" id="cd07109">
    <property type="entry name" value="ALDH_AAS00426"/>
    <property type="match status" value="1"/>
</dbReference>
<evidence type="ECO:0000313" key="7">
    <source>
        <dbReference type="Proteomes" id="UP000561459"/>
    </source>
</evidence>
<dbReference type="InterPro" id="IPR016162">
    <property type="entry name" value="Ald_DH_N"/>
</dbReference>
<dbReference type="InterPro" id="IPR016161">
    <property type="entry name" value="Ald_DH/histidinol_DH"/>
</dbReference>
<dbReference type="InterPro" id="IPR029510">
    <property type="entry name" value="Ald_DH_CS_GLU"/>
</dbReference>
<dbReference type="InterPro" id="IPR015590">
    <property type="entry name" value="Aldehyde_DH_dom"/>
</dbReference>
<dbReference type="EC" id="1.2.1.3" evidence="6"/>
<evidence type="ECO:0000313" key="6">
    <source>
        <dbReference type="EMBL" id="MBB3941389.1"/>
    </source>
</evidence>
<keyword evidence="2 4" id="KW-0560">Oxidoreductase</keyword>
<evidence type="ECO:0000256" key="4">
    <source>
        <dbReference type="RuleBase" id="RU003345"/>
    </source>
</evidence>
<dbReference type="PROSITE" id="PS00687">
    <property type="entry name" value="ALDEHYDE_DEHYDR_GLU"/>
    <property type="match status" value="1"/>
</dbReference>
<dbReference type="Gene3D" id="3.40.605.10">
    <property type="entry name" value="Aldehyde Dehydrogenase, Chain A, domain 1"/>
    <property type="match status" value="1"/>
</dbReference>
<evidence type="ECO:0000259" key="5">
    <source>
        <dbReference type="Pfam" id="PF00171"/>
    </source>
</evidence>
<dbReference type="FunFam" id="3.40.605.10:FF:000007">
    <property type="entry name" value="NAD/NADP-dependent betaine aldehyde dehydrogenase"/>
    <property type="match status" value="1"/>
</dbReference>
<keyword evidence="7" id="KW-1185">Reference proteome</keyword>
<dbReference type="Gene3D" id="3.40.309.10">
    <property type="entry name" value="Aldehyde Dehydrogenase, Chain A, domain 2"/>
    <property type="match status" value="1"/>
</dbReference>
<dbReference type="PROSITE" id="PS00070">
    <property type="entry name" value="ALDEHYDE_DEHYDR_CYS"/>
    <property type="match status" value="1"/>
</dbReference>
<protein>
    <submittedName>
        <fullName evidence="6">Aldehyde dehydrogenase (NAD+)</fullName>
        <ecNumber evidence="6">1.2.1.3</ecNumber>
    </submittedName>
</protein>
<evidence type="ECO:0000256" key="3">
    <source>
        <dbReference type="PROSITE-ProRule" id="PRU10007"/>
    </source>
</evidence>
<feature type="active site" evidence="3">
    <location>
        <position position="252"/>
    </location>
</feature>
<reference evidence="6 7" key="1">
    <citation type="submission" date="2020-08" db="EMBL/GenBank/DDBJ databases">
        <title>Genomic Encyclopedia of Type Strains, Phase IV (KMG-IV): sequencing the most valuable type-strain genomes for metagenomic binning, comparative biology and taxonomic classification.</title>
        <authorList>
            <person name="Goeker M."/>
        </authorList>
    </citation>
    <scope>NUCLEOTIDE SEQUENCE [LARGE SCALE GENOMIC DNA]</scope>
    <source>
        <strain evidence="6 7">DSM 27568</strain>
    </source>
</reference>
<feature type="domain" description="Aldehyde dehydrogenase" evidence="5">
    <location>
        <begin position="24"/>
        <end position="478"/>
    </location>
</feature>
<organism evidence="6 7">
    <name type="scientific">Novosphingobium fluoreni</name>
    <dbReference type="NCBI Taxonomy" id="1391222"/>
    <lineage>
        <taxon>Bacteria</taxon>
        <taxon>Pseudomonadati</taxon>
        <taxon>Pseudomonadota</taxon>
        <taxon>Alphaproteobacteria</taxon>
        <taxon>Sphingomonadales</taxon>
        <taxon>Sphingomonadaceae</taxon>
        <taxon>Novosphingobium</taxon>
    </lineage>
</organism>
<dbReference type="InterPro" id="IPR016160">
    <property type="entry name" value="Ald_DH_CS_CYS"/>
</dbReference>
<dbReference type="Proteomes" id="UP000561459">
    <property type="component" value="Unassembled WGS sequence"/>
</dbReference>
<gene>
    <name evidence="6" type="ORF">GGR39_003065</name>
</gene>
<comment type="similarity">
    <text evidence="1 4">Belongs to the aldehyde dehydrogenase family.</text>
</comment>
<accession>A0A7W6C0T6</accession>
<comment type="caution">
    <text evidence="6">The sequence shown here is derived from an EMBL/GenBank/DDBJ whole genome shotgun (WGS) entry which is preliminary data.</text>
</comment>